<organism evidence="1 2">
    <name type="scientific">Romanomermis culicivorax</name>
    <name type="common">Nematode worm</name>
    <dbReference type="NCBI Taxonomy" id="13658"/>
    <lineage>
        <taxon>Eukaryota</taxon>
        <taxon>Metazoa</taxon>
        <taxon>Ecdysozoa</taxon>
        <taxon>Nematoda</taxon>
        <taxon>Enoplea</taxon>
        <taxon>Dorylaimia</taxon>
        <taxon>Mermithida</taxon>
        <taxon>Mermithoidea</taxon>
        <taxon>Mermithidae</taxon>
        <taxon>Romanomermis</taxon>
    </lineage>
</organism>
<accession>A0A915JU72</accession>
<keyword evidence="1" id="KW-1185">Reference proteome</keyword>
<reference evidence="2" key="1">
    <citation type="submission" date="2022-11" db="UniProtKB">
        <authorList>
            <consortium name="WormBaseParasite"/>
        </authorList>
    </citation>
    <scope>IDENTIFICATION</scope>
</reference>
<evidence type="ECO:0000313" key="1">
    <source>
        <dbReference type="Proteomes" id="UP000887565"/>
    </source>
</evidence>
<proteinExistence type="predicted"/>
<sequence length="157" mass="18152">MSSKIEIHNNVKKNKNFNQHLNFHAFRFSSTLFRSLTTFTNGRCVERHLSARRRRLAFSRKPARTLRTFSDAAIFERRTSLLQILTVGFLFASFGDLAIVHGAGEYVRRNEKNRKSDKDQNTSFLMLLEYAQLVYSQLSDFQVTDSQVSDSPLSKLP</sequence>
<dbReference type="AlphaFoldDB" id="A0A915JU72"/>
<evidence type="ECO:0000313" key="2">
    <source>
        <dbReference type="WBParaSite" id="nRc.2.0.1.t29357-RA"/>
    </source>
</evidence>
<name>A0A915JU72_ROMCU</name>
<dbReference type="WBParaSite" id="nRc.2.0.1.t29357-RA">
    <property type="protein sequence ID" value="nRc.2.0.1.t29357-RA"/>
    <property type="gene ID" value="nRc.2.0.1.g29357"/>
</dbReference>
<protein>
    <submittedName>
        <fullName evidence="2">Uncharacterized protein</fullName>
    </submittedName>
</protein>
<dbReference type="Proteomes" id="UP000887565">
    <property type="component" value="Unplaced"/>
</dbReference>